<sequence>MIFAELPLAEAEGALLAHGQMVGTARWSKGRRLTADDLAEAARSGLDRLMVARLDADDVAEDAAATALAAALAGGHVEVLPAAHGRANLAARTAGVLAVDPGCVTAVNAIDEALTLGTLAPMARVRAGEIIATVKVIRYAVARPALDAALAASAPMQVHGFRPCDVALVATRLPGVSDKAMAKTLRVTRARVEALGCRLVPLPAVAHDTSALAAVMAGCTAELLLVASASASVDRGDVVPAAMVRAGGHVERLGMPVDPGNLLVLGEVNGRPVIGLPGCARSPRRNGLDLVLERLIAGLPVTAADIAAMGAGGLLPEAERPVPR</sequence>
<evidence type="ECO:0000313" key="1">
    <source>
        <dbReference type="EMBL" id="MBB6228114.1"/>
    </source>
</evidence>
<dbReference type="Proteomes" id="UP000538147">
    <property type="component" value="Unassembled WGS sequence"/>
</dbReference>
<dbReference type="UniPathway" id="UPA00344"/>
<dbReference type="AlphaFoldDB" id="A0A841L685"/>
<dbReference type="SUPFAM" id="SSF53218">
    <property type="entry name" value="Molybdenum cofactor biosynthesis proteins"/>
    <property type="match status" value="1"/>
</dbReference>
<comment type="caution">
    <text evidence="1">The sequence shown here is derived from an EMBL/GenBank/DDBJ whole genome shotgun (WGS) entry which is preliminary data.</text>
</comment>
<dbReference type="RefSeq" id="WP_184199832.1">
    <property type="nucleotide sequence ID" value="NZ_JACIIV010000015.1"/>
</dbReference>
<proteinExistence type="predicted"/>
<organism evidence="1 2">
    <name type="scientific">Polymorphobacter multimanifer</name>
    <dbReference type="NCBI Taxonomy" id="1070431"/>
    <lineage>
        <taxon>Bacteria</taxon>
        <taxon>Pseudomonadati</taxon>
        <taxon>Pseudomonadota</taxon>
        <taxon>Alphaproteobacteria</taxon>
        <taxon>Sphingomonadales</taxon>
        <taxon>Sphingosinicellaceae</taxon>
        <taxon>Polymorphobacter</taxon>
    </lineage>
</organism>
<reference evidence="1 2" key="1">
    <citation type="submission" date="2020-08" db="EMBL/GenBank/DDBJ databases">
        <title>Genomic Encyclopedia of Type Strains, Phase IV (KMG-IV): sequencing the most valuable type-strain genomes for metagenomic binning, comparative biology and taxonomic classification.</title>
        <authorList>
            <person name="Goeker M."/>
        </authorList>
    </citation>
    <scope>NUCLEOTIDE SEQUENCE [LARGE SCALE GENOMIC DNA]</scope>
    <source>
        <strain evidence="1 2">DSM 102189</strain>
    </source>
</reference>
<dbReference type="InterPro" id="IPR036425">
    <property type="entry name" value="MoaB/Mog-like_dom_sf"/>
</dbReference>
<name>A0A841L685_9SPHN</name>
<dbReference type="EMBL" id="JACIIV010000015">
    <property type="protein sequence ID" value="MBB6228114.1"/>
    <property type="molecule type" value="Genomic_DNA"/>
</dbReference>
<gene>
    <name evidence="1" type="ORF">FHS79_002299</name>
</gene>
<keyword evidence="2" id="KW-1185">Reference proteome</keyword>
<dbReference type="Gene3D" id="3.40.980.10">
    <property type="entry name" value="MoaB/Mog-like domain"/>
    <property type="match status" value="1"/>
</dbReference>
<evidence type="ECO:0000313" key="2">
    <source>
        <dbReference type="Proteomes" id="UP000538147"/>
    </source>
</evidence>
<protein>
    <submittedName>
        <fullName evidence="1">Molybdopterin biosynthesis enzyme</fullName>
    </submittedName>
</protein>
<accession>A0A841L685</accession>